<evidence type="ECO:0000313" key="3">
    <source>
        <dbReference type="Proteomes" id="UP000295375"/>
    </source>
</evidence>
<dbReference type="InterPro" id="IPR022193">
    <property type="entry name" value="DUF3718"/>
</dbReference>
<dbReference type="EMBL" id="SNYM01000008">
    <property type="protein sequence ID" value="TDQ48135.1"/>
    <property type="molecule type" value="Genomic_DNA"/>
</dbReference>
<dbReference type="RefSeq" id="WP_133590636.1">
    <property type="nucleotide sequence ID" value="NZ_CP037953.1"/>
</dbReference>
<organism evidence="2 3">
    <name type="scientific">Permianibacter aggregans</name>
    <dbReference type="NCBI Taxonomy" id="1510150"/>
    <lineage>
        <taxon>Bacteria</taxon>
        <taxon>Pseudomonadati</taxon>
        <taxon>Pseudomonadota</taxon>
        <taxon>Gammaproteobacteria</taxon>
        <taxon>Pseudomonadales</taxon>
        <taxon>Pseudomonadaceae</taxon>
        <taxon>Permianibacter</taxon>
    </lineage>
</organism>
<comment type="caution">
    <text evidence="2">The sequence shown here is derived from an EMBL/GenBank/DDBJ whole genome shotgun (WGS) entry which is preliminary data.</text>
</comment>
<protein>
    <submittedName>
        <fullName evidence="2">Uncharacterized protein DUF3718</fullName>
    </submittedName>
</protein>
<gene>
    <name evidence="2" type="ORF">EV696_108115</name>
</gene>
<evidence type="ECO:0000313" key="2">
    <source>
        <dbReference type="EMBL" id="TDQ48135.1"/>
    </source>
</evidence>
<reference evidence="2 3" key="1">
    <citation type="submission" date="2019-03" db="EMBL/GenBank/DDBJ databases">
        <title>Genomic Encyclopedia of Type Strains, Phase IV (KMG-IV): sequencing the most valuable type-strain genomes for metagenomic binning, comparative biology and taxonomic classification.</title>
        <authorList>
            <person name="Goeker M."/>
        </authorList>
    </citation>
    <scope>NUCLEOTIDE SEQUENCE [LARGE SCALE GENOMIC DNA]</scope>
    <source>
        <strain evidence="2 3">DSM 103792</strain>
    </source>
</reference>
<accession>A0A4R6US52</accession>
<proteinExistence type="predicted"/>
<keyword evidence="1" id="KW-0732">Signal</keyword>
<evidence type="ECO:0000256" key="1">
    <source>
        <dbReference type="SAM" id="SignalP"/>
    </source>
</evidence>
<name>A0A4R6US52_9GAMM</name>
<dbReference type="Pfam" id="PF12514">
    <property type="entry name" value="DUF3718"/>
    <property type="match status" value="1"/>
</dbReference>
<dbReference type="AlphaFoldDB" id="A0A4R6US52"/>
<keyword evidence="3" id="KW-1185">Reference proteome</keyword>
<sequence length="134" mass="14068">MQKLIPGLLFCAALMPVAPAQADDLDRLVQSLCDYTKANDRANLRKKLKSADVQLRRVYGGVTCGADGAFPGGSLLRVTVAYGAADAAEFIVSQVGADTVKAPEQDGKSVVQWAEQFNGDASKKAVVDLLKAAG</sequence>
<dbReference type="OrthoDB" id="6197363at2"/>
<dbReference type="Proteomes" id="UP000295375">
    <property type="component" value="Unassembled WGS sequence"/>
</dbReference>
<feature type="chain" id="PRO_5020492341" evidence="1">
    <location>
        <begin position="23"/>
        <end position="134"/>
    </location>
</feature>
<feature type="signal peptide" evidence="1">
    <location>
        <begin position="1"/>
        <end position="22"/>
    </location>
</feature>